<dbReference type="InterPro" id="IPR043128">
    <property type="entry name" value="Rev_trsase/Diguanyl_cyclase"/>
</dbReference>
<dbReference type="RefSeq" id="WP_075700637.1">
    <property type="nucleotide sequence ID" value="NZ_CP074126.1"/>
</dbReference>
<organism evidence="6 7">
    <name type="scientific">Pseudovibrio brasiliensis</name>
    <dbReference type="NCBI Taxonomy" id="1898042"/>
    <lineage>
        <taxon>Bacteria</taxon>
        <taxon>Pseudomonadati</taxon>
        <taxon>Pseudomonadota</taxon>
        <taxon>Alphaproteobacteria</taxon>
        <taxon>Hyphomicrobiales</taxon>
        <taxon>Stappiaceae</taxon>
        <taxon>Pseudovibrio</taxon>
    </lineage>
</organism>
<dbReference type="Pfam" id="PF00498">
    <property type="entry name" value="FHA"/>
    <property type="match status" value="1"/>
</dbReference>
<gene>
    <name evidence="6" type="ORF">KGB56_17090</name>
</gene>
<sequence length="331" mass="37116">MDQSNTKTGNSKNLPESSIDVGSEAEETIHYDPLQHPFDLTDHSGQNDNSQPGVMFVNGNEPGRVILLDTPRVEVGRASSCQIKLGDISVSRRHLLLETTPEGVEATDLKSRNGVFVNNEQIKRRWLSPNDIICLGPRVMLRYALFSNVELEIYEKMYRAATLDPLTLTYNRRYLSSYMEQIQSSQAKKKNLSLILIDIDNFKGTNDSFGHHIGDQVLIHIATIIRSSVRIGDKVCRYGGEEFTVLLNEVSAIEALEIAERIRNKVEHSLLRQDGITIHSTVSIGVAMIEETHGNLDNLFQLADTRLFAAKRSGKNKVVNQSRPTDRASEK</sequence>
<feature type="compositionally biased region" description="Polar residues" evidence="3">
    <location>
        <begin position="1"/>
        <end position="16"/>
    </location>
</feature>
<dbReference type="SUPFAM" id="SSF49879">
    <property type="entry name" value="SMAD/FHA domain"/>
    <property type="match status" value="1"/>
</dbReference>
<proteinExistence type="predicted"/>
<dbReference type="InterPro" id="IPR050469">
    <property type="entry name" value="Diguanylate_Cyclase"/>
</dbReference>
<dbReference type="PROSITE" id="PS50006">
    <property type="entry name" value="FHA_DOMAIN"/>
    <property type="match status" value="1"/>
</dbReference>
<evidence type="ECO:0000259" key="5">
    <source>
        <dbReference type="PROSITE" id="PS50887"/>
    </source>
</evidence>
<dbReference type="InterPro" id="IPR000253">
    <property type="entry name" value="FHA_dom"/>
</dbReference>
<evidence type="ECO:0000313" key="7">
    <source>
        <dbReference type="Proteomes" id="UP000680706"/>
    </source>
</evidence>
<dbReference type="Gene3D" id="2.60.200.20">
    <property type="match status" value="1"/>
</dbReference>
<dbReference type="SMART" id="SM00267">
    <property type="entry name" value="GGDEF"/>
    <property type="match status" value="1"/>
</dbReference>
<dbReference type="CDD" id="cd01949">
    <property type="entry name" value="GGDEF"/>
    <property type="match status" value="1"/>
</dbReference>
<feature type="domain" description="GGDEF" evidence="5">
    <location>
        <begin position="190"/>
        <end position="323"/>
    </location>
</feature>
<dbReference type="PROSITE" id="PS50887">
    <property type="entry name" value="GGDEF"/>
    <property type="match status" value="1"/>
</dbReference>
<dbReference type="InterPro" id="IPR029787">
    <property type="entry name" value="Nucleotide_cyclase"/>
</dbReference>
<dbReference type="GO" id="GO:0052621">
    <property type="term" value="F:diguanylate cyclase activity"/>
    <property type="evidence" value="ECO:0007669"/>
    <property type="project" value="UniProtKB-EC"/>
</dbReference>
<keyword evidence="6" id="KW-0808">Transferase</keyword>
<keyword evidence="7" id="KW-1185">Reference proteome</keyword>
<comment type="catalytic activity">
    <reaction evidence="2">
        <text>2 GTP = 3',3'-c-di-GMP + 2 diphosphate</text>
        <dbReference type="Rhea" id="RHEA:24898"/>
        <dbReference type="ChEBI" id="CHEBI:33019"/>
        <dbReference type="ChEBI" id="CHEBI:37565"/>
        <dbReference type="ChEBI" id="CHEBI:58805"/>
        <dbReference type="EC" id="2.7.7.65"/>
    </reaction>
</comment>
<dbReference type="Proteomes" id="UP000680706">
    <property type="component" value="Chromosome"/>
</dbReference>
<dbReference type="EMBL" id="CP074126">
    <property type="protein sequence ID" value="QUS55061.1"/>
    <property type="molecule type" value="Genomic_DNA"/>
</dbReference>
<evidence type="ECO:0000313" key="6">
    <source>
        <dbReference type="EMBL" id="QUS55061.1"/>
    </source>
</evidence>
<evidence type="ECO:0000256" key="3">
    <source>
        <dbReference type="SAM" id="MobiDB-lite"/>
    </source>
</evidence>
<dbReference type="EC" id="2.7.7.65" evidence="1"/>
<dbReference type="Gene3D" id="3.30.70.270">
    <property type="match status" value="1"/>
</dbReference>
<evidence type="ECO:0000256" key="1">
    <source>
        <dbReference type="ARBA" id="ARBA00012528"/>
    </source>
</evidence>
<feature type="region of interest" description="Disordered" evidence="3">
    <location>
        <begin position="1"/>
        <end position="21"/>
    </location>
</feature>
<keyword evidence="6" id="KW-0548">Nucleotidyltransferase</keyword>
<dbReference type="CDD" id="cd00060">
    <property type="entry name" value="FHA"/>
    <property type="match status" value="1"/>
</dbReference>
<dbReference type="PANTHER" id="PTHR45138">
    <property type="entry name" value="REGULATORY COMPONENTS OF SENSORY TRANSDUCTION SYSTEM"/>
    <property type="match status" value="1"/>
</dbReference>
<dbReference type="InterPro" id="IPR008984">
    <property type="entry name" value="SMAD_FHA_dom_sf"/>
</dbReference>
<dbReference type="Pfam" id="PF00990">
    <property type="entry name" value="GGDEF"/>
    <property type="match status" value="1"/>
</dbReference>
<reference evidence="6 7" key="1">
    <citation type="journal article" date="2021" name="Angew. Chem. Int. Ed. Engl.">
        <title>A novel family of nonribosomal peptides modulate collective behavior in Pseudovibrio bacteria isolated from marine sponges.</title>
        <authorList>
            <person name="Ioca L.P."/>
            <person name="Dai Y."/>
            <person name="Kunakom S."/>
            <person name="Diaz-Espinosa J."/>
            <person name="Krunic A."/>
            <person name="Crnkovic C.M."/>
            <person name="Orjala J."/>
            <person name="Sanchez L.M."/>
            <person name="Ferreira A.G."/>
            <person name="Berlinck R.G.S."/>
            <person name="Eustaquio A.S."/>
        </authorList>
    </citation>
    <scope>NUCLEOTIDE SEQUENCE [LARGE SCALE GENOMIC DNA]</scope>
    <source>
        <strain evidence="6 7">Ab134</strain>
    </source>
</reference>
<dbReference type="SMART" id="SM00240">
    <property type="entry name" value="FHA"/>
    <property type="match status" value="1"/>
</dbReference>
<dbReference type="SUPFAM" id="SSF55073">
    <property type="entry name" value="Nucleotide cyclase"/>
    <property type="match status" value="1"/>
</dbReference>
<protein>
    <recommendedName>
        <fullName evidence="1">diguanylate cyclase</fullName>
        <ecNumber evidence="1">2.7.7.65</ecNumber>
    </recommendedName>
</protein>
<name>A0ABX8APC5_9HYPH</name>
<feature type="domain" description="FHA" evidence="4">
    <location>
        <begin position="73"/>
        <end position="122"/>
    </location>
</feature>
<evidence type="ECO:0000259" key="4">
    <source>
        <dbReference type="PROSITE" id="PS50006"/>
    </source>
</evidence>
<accession>A0ABX8APC5</accession>
<dbReference type="NCBIfam" id="TIGR00254">
    <property type="entry name" value="GGDEF"/>
    <property type="match status" value="1"/>
</dbReference>
<evidence type="ECO:0000256" key="2">
    <source>
        <dbReference type="ARBA" id="ARBA00034247"/>
    </source>
</evidence>
<dbReference type="PANTHER" id="PTHR45138:SF9">
    <property type="entry name" value="DIGUANYLATE CYCLASE DGCM-RELATED"/>
    <property type="match status" value="1"/>
</dbReference>
<dbReference type="InterPro" id="IPR000160">
    <property type="entry name" value="GGDEF_dom"/>
</dbReference>